<evidence type="ECO:0000313" key="2">
    <source>
        <dbReference type="Proteomes" id="UP000499080"/>
    </source>
</evidence>
<comment type="caution">
    <text evidence="1">The sequence shown here is derived from an EMBL/GenBank/DDBJ whole genome shotgun (WGS) entry which is preliminary data.</text>
</comment>
<keyword evidence="2" id="KW-1185">Reference proteome</keyword>
<feature type="non-terminal residue" evidence="1">
    <location>
        <position position="40"/>
    </location>
</feature>
<name>A0A4Y1ZVM2_ARAVE</name>
<dbReference type="AlphaFoldDB" id="A0A4Y1ZVM2"/>
<evidence type="ECO:0000313" key="1">
    <source>
        <dbReference type="EMBL" id="GBL70501.1"/>
    </source>
</evidence>
<dbReference type="EMBL" id="BGPR01078451">
    <property type="protein sequence ID" value="GBL70501.1"/>
    <property type="molecule type" value="Genomic_DNA"/>
</dbReference>
<dbReference type="Proteomes" id="UP000499080">
    <property type="component" value="Unassembled WGS sequence"/>
</dbReference>
<dbReference type="OrthoDB" id="6437744at2759"/>
<protein>
    <submittedName>
        <fullName evidence="1">Uncharacterized protein</fullName>
    </submittedName>
</protein>
<accession>A0A4Y1ZVM2</accession>
<organism evidence="1 2">
    <name type="scientific">Araneus ventricosus</name>
    <name type="common">Orbweaver spider</name>
    <name type="synonym">Epeira ventricosa</name>
    <dbReference type="NCBI Taxonomy" id="182803"/>
    <lineage>
        <taxon>Eukaryota</taxon>
        <taxon>Metazoa</taxon>
        <taxon>Ecdysozoa</taxon>
        <taxon>Arthropoda</taxon>
        <taxon>Chelicerata</taxon>
        <taxon>Arachnida</taxon>
        <taxon>Araneae</taxon>
        <taxon>Araneomorphae</taxon>
        <taxon>Entelegynae</taxon>
        <taxon>Araneoidea</taxon>
        <taxon>Araneidae</taxon>
        <taxon>Araneus</taxon>
    </lineage>
</organism>
<sequence>MGLYAGRLPQLMNQLKDAGAPIAEWYQSFQFIRYFPMEFS</sequence>
<proteinExistence type="predicted"/>
<gene>
    <name evidence="1" type="ORF">AVEN_72370_1</name>
</gene>
<reference evidence="1 2" key="1">
    <citation type="journal article" date="2019" name="Sci. Rep.">
        <title>Orb-weaving spider Araneus ventricosus genome elucidates the spidroin gene catalogue.</title>
        <authorList>
            <person name="Kono N."/>
            <person name="Nakamura H."/>
            <person name="Ohtoshi R."/>
            <person name="Moran D.A.P."/>
            <person name="Shinohara A."/>
            <person name="Yoshida Y."/>
            <person name="Fujiwara M."/>
            <person name="Mori M."/>
            <person name="Tomita M."/>
            <person name="Arakawa K."/>
        </authorList>
    </citation>
    <scope>NUCLEOTIDE SEQUENCE [LARGE SCALE GENOMIC DNA]</scope>
</reference>